<feature type="domain" description="Glyoxalase-like" evidence="1">
    <location>
        <begin position="8"/>
        <end position="116"/>
    </location>
</feature>
<keyword evidence="3" id="KW-1185">Reference proteome</keyword>
<dbReference type="Gene3D" id="3.10.180.10">
    <property type="entry name" value="2,3-Dihydroxybiphenyl 1,2-Dioxygenase, domain 1"/>
    <property type="match status" value="1"/>
</dbReference>
<dbReference type="AlphaFoldDB" id="A0A9X1SD19"/>
<gene>
    <name evidence="2" type="ORF">LJ757_13055</name>
</gene>
<dbReference type="CDD" id="cd06587">
    <property type="entry name" value="VOC"/>
    <property type="match status" value="1"/>
</dbReference>
<evidence type="ECO:0000313" key="3">
    <source>
        <dbReference type="Proteomes" id="UP001139158"/>
    </source>
</evidence>
<dbReference type="PANTHER" id="PTHR35908">
    <property type="entry name" value="HYPOTHETICAL FUSION PROTEIN"/>
    <property type="match status" value="1"/>
</dbReference>
<comment type="caution">
    <text evidence="2">The sequence shown here is derived from an EMBL/GenBank/DDBJ whole genome shotgun (WGS) entry which is preliminary data.</text>
</comment>
<dbReference type="InterPro" id="IPR029068">
    <property type="entry name" value="Glyas_Bleomycin-R_OHBP_Dase"/>
</dbReference>
<sequence>MSSRFSSLALDAVDVESQAKFWTQALGYRIAEEFDGGLGLMPEDGVLGPPIDIIPVPDAKTAKLRLHIDLVPEGCTQQEEVDRMLALGAVRADVGQGPDVPWVVLADPEGNEFCILSARD</sequence>
<protein>
    <submittedName>
        <fullName evidence="2">VOC family protein</fullName>
    </submittedName>
</protein>
<dbReference type="PANTHER" id="PTHR35908:SF1">
    <property type="entry name" value="CONSERVED PROTEIN"/>
    <property type="match status" value="1"/>
</dbReference>
<dbReference type="RefSeq" id="WP_227896585.1">
    <property type="nucleotide sequence ID" value="NZ_CP099466.1"/>
</dbReference>
<evidence type="ECO:0000259" key="1">
    <source>
        <dbReference type="Pfam" id="PF18029"/>
    </source>
</evidence>
<reference evidence="2" key="1">
    <citation type="submission" date="2021-10" db="EMBL/GenBank/DDBJ databases">
        <title>Novel species in genus Arthrobacter.</title>
        <authorList>
            <person name="Liu Y."/>
        </authorList>
    </citation>
    <scope>NUCLEOTIDE SEQUENCE</scope>
    <source>
        <strain evidence="2">Zg-Y453</strain>
    </source>
</reference>
<dbReference type="Pfam" id="PF18029">
    <property type="entry name" value="Glyoxalase_6"/>
    <property type="match status" value="1"/>
</dbReference>
<organism evidence="2 3">
    <name type="scientific">Arthrobacter caoxuetaonis</name>
    <dbReference type="NCBI Taxonomy" id="2886935"/>
    <lineage>
        <taxon>Bacteria</taxon>
        <taxon>Bacillati</taxon>
        <taxon>Actinomycetota</taxon>
        <taxon>Actinomycetes</taxon>
        <taxon>Micrococcales</taxon>
        <taxon>Micrococcaceae</taxon>
        <taxon>Arthrobacter</taxon>
    </lineage>
</organism>
<accession>A0A9X1SD19</accession>
<dbReference type="Proteomes" id="UP001139158">
    <property type="component" value="Unassembled WGS sequence"/>
</dbReference>
<evidence type="ECO:0000313" key="2">
    <source>
        <dbReference type="EMBL" id="MCC3298723.1"/>
    </source>
</evidence>
<dbReference type="SUPFAM" id="SSF54593">
    <property type="entry name" value="Glyoxalase/Bleomycin resistance protein/Dihydroxybiphenyl dioxygenase"/>
    <property type="match status" value="1"/>
</dbReference>
<dbReference type="InterPro" id="IPR041581">
    <property type="entry name" value="Glyoxalase_6"/>
</dbReference>
<name>A0A9X1SD19_9MICC</name>
<proteinExistence type="predicted"/>
<dbReference type="EMBL" id="JAJFZV010000013">
    <property type="protein sequence ID" value="MCC3298723.1"/>
    <property type="molecule type" value="Genomic_DNA"/>
</dbReference>